<keyword evidence="2" id="KW-1185">Reference proteome</keyword>
<evidence type="ECO:0000313" key="2">
    <source>
        <dbReference type="Proteomes" id="UP001358586"/>
    </source>
</evidence>
<organism evidence="1 2">
    <name type="scientific">Gossypium arboreum</name>
    <name type="common">Tree cotton</name>
    <name type="synonym">Gossypium nanking</name>
    <dbReference type="NCBI Taxonomy" id="29729"/>
    <lineage>
        <taxon>Eukaryota</taxon>
        <taxon>Viridiplantae</taxon>
        <taxon>Streptophyta</taxon>
        <taxon>Embryophyta</taxon>
        <taxon>Tracheophyta</taxon>
        <taxon>Spermatophyta</taxon>
        <taxon>Magnoliopsida</taxon>
        <taxon>eudicotyledons</taxon>
        <taxon>Gunneridae</taxon>
        <taxon>Pentapetalae</taxon>
        <taxon>rosids</taxon>
        <taxon>malvids</taxon>
        <taxon>Malvales</taxon>
        <taxon>Malvaceae</taxon>
        <taxon>Malvoideae</taxon>
        <taxon>Gossypium</taxon>
    </lineage>
</organism>
<accession>A0ABR0P4L6</accession>
<comment type="caution">
    <text evidence="1">The sequence shown here is derived from an EMBL/GenBank/DDBJ whole genome shotgun (WGS) entry which is preliminary data.</text>
</comment>
<reference evidence="1 2" key="1">
    <citation type="submission" date="2023-03" db="EMBL/GenBank/DDBJ databases">
        <title>WGS of Gossypium arboreum.</title>
        <authorList>
            <person name="Yu D."/>
        </authorList>
    </citation>
    <scope>NUCLEOTIDE SEQUENCE [LARGE SCALE GENOMIC DNA]</scope>
    <source>
        <tissue evidence="1">Leaf</tissue>
    </source>
</reference>
<gene>
    <name evidence="1" type="ORF">PVK06_028708</name>
</gene>
<evidence type="ECO:0000313" key="1">
    <source>
        <dbReference type="EMBL" id="KAK5813260.1"/>
    </source>
</evidence>
<sequence>MGYEGPSFERFGPENWGWNVTDLIDANARKRKSELVFNTFSEQDAERILSIPLSVYEHEDFLIWRVPKWSGNEGTFVL</sequence>
<dbReference type="EMBL" id="JARKNE010000008">
    <property type="protein sequence ID" value="KAK5813260.1"/>
    <property type="molecule type" value="Genomic_DNA"/>
</dbReference>
<protein>
    <submittedName>
        <fullName evidence="1">Uncharacterized protein</fullName>
    </submittedName>
</protein>
<proteinExistence type="predicted"/>
<dbReference type="Proteomes" id="UP001358586">
    <property type="component" value="Chromosome 8"/>
</dbReference>
<name>A0ABR0P4L6_GOSAR</name>